<evidence type="ECO:0000256" key="5">
    <source>
        <dbReference type="ARBA" id="ARBA00023002"/>
    </source>
</evidence>
<evidence type="ECO:0000256" key="9">
    <source>
        <dbReference type="ARBA" id="ARBA00048233"/>
    </source>
</evidence>
<keyword evidence="14" id="KW-1185">Reference proteome</keyword>
<dbReference type="EC" id="1.14.18.1" evidence="3"/>
<evidence type="ECO:0000259" key="11">
    <source>
        <dbReference type="PROSITE" id="PS00497"/>
    </source>
</evidence>
<keyword evidence="6" id="KW-0186">Copper</keyword>
<dbReference type="PROSITE" id="PS00497">
    <property type="entry name" value="TYROSINASE_1"/>
    <property type="match status" value="1"/>
</dbReference>
<dbReference type="InterPro" id="IPR008922">
    <property type="entry name" value="Di-copper_centre_dom_sf"/>
</dbReference>
<dbReference type="Pfam" id="PF00264">
    <property type="entry name" value="Tyrosinase"/>
    <property type="match status" value="1"/>
</dbReference>
<dbReference type="Pfam" id="PF18132">
    <property type="entry name" value="Tyrosinase_C"/>
    <property type="match status" value="1"/>
</dbReference>
<evidence type="ECO:0000256" key="3">
    <source>
        <dbReference type="ARBA" id="ARBA00011906"/>
    </source>
</evidence>
<dbReference type="SUPFAM" id="SSF48056">
    <property type="entry name" value="Di-copper centre-containing domain"/>
    <property type="match status" value="1"/>
</dbReference>
<dbReference type="EMBL" id="MNUE01000089">
    <property type="protein sequence ID" value="OJD29174.1"/>
    <property type="molecule type" value="Genomic_DNA"/>
</dbReference>
<evidence type="ECO:0000256" key="7">
    <source>
        <dbReference type="ARBA" id="ARBA00023033"/>
    </source>
</evidence>
<reference evidence="13 14" key="1">
    <citation type="submission" date="2016-10" db="EMBL/GenBank/DDBJ databases">
        <title>Proteomics and genomics reveal pathogen-plant mechanisms compatible with a hemibiotrophic lifestyle of Diplodia corticola.</title>
        <authorList>
            <person name="Fernandes I."/>
            <person name="De Jonge R."/>
            <person name="Van De Peer Y."/>
            <person name="Devreese B."/>
            <person name="Alves A."/>
            <person name="Esteves A.C."/>
        </authorList>
    </citation>
    <scope>NUCLEOTIDE SEQUENCE [LARGE SCALE GENOMIC DNA]</scope>
    <source>
        <strain evidence="13 14">CBS 112549</strain>
    </source>
</reference>
<dbReference type="OrthoDB" id="6132182at2759"/>
<dbReference type="Gene3D" id="2.60.310.20">
    <property type="match status" value="1"/>
</dbReference>
<dbReference type="STRING" id="236234.A0A1J9QJX4"/>
<accession>A0A1J9QJX4</accession>
<keyword evidence="5" id="KW-0560">Oxidoreductase</keyword>
<dbReference type="InterPro" id="IPR041640">
    <property type="entry name" value="Tyrosinase_C"/>
</dbReference>
<dbReference type="InterPro" id="IPR002227">
    <property type="entry name" value="Tyrosinase_Cu-bd"/>
</dbReference>
<proteinExistence type="inferred from homology"/>
<dbReference type="GO" id="GO:0004503">
    <property type="term" value="F:tyrosinase activity"/>
    <property type="evidence" value="ECO:0007669"/>
    <property type="project" value="UniProtKB-EC"/>
</dbReference>
<evidence type="ECO:0000256" key="1">
    <source>
        <dbReference type="ARBA" id="ARBA00001973"/>
    </source>
</evidence>
<evidence type="ECO:0000256" key="2">
    <source>
        <dbReference type="ARBA" id="ARBA00009928"/>
    </source>
</evidence>
<feature type="domain" description="Tyrosinase copper-binding" evidence="12">
    <location>
        <begin position="523"/>
        <end position="534"/>
    </location>
</feature>
<dbReference type="PANTHER" id="PTHR11474">
    <property type="entry name" value="TYROSINASE FAMILY MEMBER"/>
    <property type="match status" value="1"/>
</dbReference>
<feature type="domain" description="Tyrosinase copper-binding" evidence="11">
    <location>
        <begin position="288"/>
        <end position="305"/>
    </location>
</feature>
<comment type="caution">
    <text evidence="13">The sequence shown here is derived from an EMBL/GenBank/DDBJ whole genome shotgun (WGS) entry which is preliminary data.</text>
</comment>
<organism evidence="13 14">
    <name type="scientific">Diplodia corticola</name>
    <dbReference type="NCBI Taxonomy" id="236234"/>
    <lineage>
        <taxon>Eukaryota</taxon>
        <taxon>Fungi</taxon>
        <taxon>Dikarya</taxon>
        <taxon>Ascomycota</taxon>
        <taxon>Pezizomycotina</taxon>
        <taxon>Dothideomycetes</taxon>
        <taxon>Dothideomycetes incertae sedis</taxon>
        <taxon>Botryosphaeriales</taxon>
        <taxon>Botryosphaeriaceae</taxon>
        <taxon>Diplodia</taxon>
    </lineage>
</organism>
<comment type="catalytic activity">
    <reaction evidence="9">
        <text>2 L-dopa + O2 = 2 L-dopaquinone + 2 H2O</text>
        <dbReference type="Rhea" id="RHEA:34287"/>
        <dbReference type="ChEBI" id="CHEBI:15377"/>
        <dbReference type="ChEBI" id="CHEBI:15379"/>
        <dbReference type="ChEBI" id="CHEBI:57504"/>
        <dbReference type="ChEBI" id="CHEBI:57924"/>
        <dbReference type="EC" id="1.14.18.1"/>
    </reaction>
</comment>
<protein>
    <recommendedName>
        <fullName evidence="3">tyrosinase</fullName>
        <ecNumber evidence="3">1.14.18.1</ecNumber>
    </recommendedName>
</protein>
<dbReference type="PRINTS" id="PR00092">
    <property type="entry name" value="TYROSINASE"/>
</dbReference>
<dbReference type="GO" id="GO:0042438">
    <property type="term" value="P:melanin biosynthetic process"/>
    <property type="evidence" value="ECO:0007669"/>
    <property type="project" value="UniProtKB-KW"/>
</dbReference>
<name>A0A1J9QJX4_9PEZI</name>
<dbReference type="GO" id="GO:0046872">
    <property type="term" value="F:metal ion binding"/>
    <property type="evidence" value="ECO:0007669"/>
    <property type="project" value="UniProtKB-KW"/>
</dbReference>
<evidence type="ECO:0000256" key="6">
    <source>
        <dbReference type="ARBA" id="ARBA00023008"/>
    </source>
</evidence>
<keyword evidence="7" id="KW-0503">Monooxygenase</keyword>
<dbReference type="RefSeq" id="XP_020125434.1">
    <property type="nucleotide sequence ID" value="XM_020279713.1"/>
</dbReference>
<keyword evidence="8" id="KW-0470">Melanin biosynthesis</keyword>
<keyword evidence="4" id="KW-0479">Metal-binding</keyword>
<dbReference type="Proteomes" id="UP000183809">
    <property type="component" value="Unassembled WGS sequence"/>
</dbReference>
<evidence type="ECO:0000256" key="4">
    <source>
        <dbReference type="ARBA" id="ARBA00022723"/>
    </source>
</evidence>
<evidence type="ECO:0000256" key="8">
    <source>
        <dbReference type="ARBA" id="ARBA00023101"/>
    </source>
</evidence>
<evidence type="ECO:0000313" key="14">
    <source>
        <dbReference type="Proteomes" id="UP000183809"/>
    </source>
</evidence>
<comment type="cofactor">
    <cofactor evidence="1">
        <name>Cu(2+)</name>
        <dbReference type="ChEBI" id="CHEBI:29036"/>
    </cofactor>
</comment>
<comment type="catalytic activity">
    <reaction evidence="10">
        <text>L-tyrosine + O2 = L-dopaquinone + H2O</text>
        <dbReference type="Rhea" id="RHEA:18117"/>
        <dbReference type="ChEBI" id="CHEBI:15377"/>
        <dbReference type="ChEBI" id="CHEBI:15379"/>
        <dbReference type="ChEBI" id="CHEBI:57924"/>
        <dbReference type="ChEBI" id="CHEBI:58315"/>
        <dbReference type="EC" id="1.14.18.1"/>
    </reaction>
</comment>
<gene>
    <name evidence="13" type="ORF">BKCO1_890007</name>
</gene>
<dbReference type="GeneID" id="31019976"/>
<evidence type="ECO:0000256" key="10">
    <source>
        <dbReference type="ARBA" id="ARBA00048881"/>
    </source>
</evidence>
<comment type="similarity">
    <text evidence="2">Belongs to the tyrosinase family.</text>
</comment>
<dbReference type="AlphaFoldDB" id="A0A1J9QJX4"/>
<evidence type="ECO:0000259" key="12">
    <source>
        <dbReference type="PROSITE" id="PS00498"/>
    </source>
</evidence>
<dbReference type="Gene3D" id="1.10.1280.10">
    <property type="entry name" value="Di-copper center containing domain from catechol oxidase"/>
    <property type="match status" value="1"/>
</dbReference>
<dbReference type="InterPro" id="IPR050316">
    <property type="entry name" value="Tyrosinase/Hemocyanin"/>
</dbReference>
<dbReference type="PANTHER" id="PTHR11474:SF76">
    <property type="entry name" value="SHKT DOMAIN-CONTAINING PROTEIN"/>
    <property type="match status" value="1"/>
</dbReference>
<evidence type="ECO:0000313" key="13">
    <source>
        <dbReference type="EMBL" id="OJD29174.1"/>
    </source>
</evidence>
<dbReference type="PROSITE" id="PS00498">
    <property type="entry name" value="TYROSINASE_2"/>
    <property type="match status" value="1"/>
</dbReference>
<sequence length="793" mass="90526">MDLLDRLNHLTRASVEAIRPLPPQGSPIANDRYVIKRTAEDCVHAFDNQLRTKIWFKSPPLQSHVIRRIRGLKLFAESHDQGYFDDKKGGNWTWLELAILEDERATSPKTNEDGKELVWLSHPNKVGSSCYEWLQGETFDKRRDFLSSLKGGNVIAVRLCARFQNWGIYVRNGYLVIDIGSDDDPVPIRPIPLHENTKALARRSVTKWFQEAQNPDNDTALELSLFINAMAKFQSLPPNDQLSYYRIAGIHSSPRNVPWNMGNGPIPYNDPNLDERIERGEGGAYCMHNKVLFPTWHRAYMMLFERTISDLMMEEAKSRRHKQWILAATRWRLPYWDWAAEPCLPELVLMEQISIVDAWDPVTRHAHMRVIPNPMYRFQMPGGRPMGDPSYGDYRIDNAGEGPWDACIGTSRHAISLYDEQRLWVQGHTDVTKTNAALQRPSWPSELAARDLTLKDAVFRLLTANYCTKYDHFASTKHADSPDHAQCYLSLEGIHNSVHNCIGGNNFLSGLGHMAYVSVAAFDPVFWLHHCNVDRLLYLWQCSNPDKWITQIGGDDGAETDLVPFHRSGRRNDFFNSDGLRRPDSLHYTFDDMESIVDSDGEICKEYLNKHINTLYGPVPSAFNDPRKDVDPVINIIYDRYALDGLQYALHFFLGRVDRNIPYQHQRNLVGSVYTFTFPFAGPNGTTRCPNCRQQAKAGVLSHAQIPLTRSVAQDERRTPADARNYFQRELQWVAVLDSGAKIPSKTLGNALEITLLLGANQLPDGLEGEPNFSGYEPVGFDWKNAEIRDTRV</sequence>